<evidence type="ECO:0000259" key="2">
    <source>
        <dbReference type="PROSITE" id="PS50030"/>
    </source>
</evidence>
<dbReference type="PANTHER" id="PTHR46713">
    <property type="entry name" value="F13M7.16 PROTEIN"/>
    <property type="match status" value="1"/>
</dbReference>
<dbReference type="InterPro" id="IPR009060">
    <property type="entry name" value="UBA-like_sf"/>
</dbReference>
<evidence type="ECO:0000313" key="4">
    <source>
        <dbReference type="Proteomes" id="UP001159364"/>
    </source>
</evidence>
<comment type="caution">
    <text evidence="3">The sequence shown here is derived from an EMBL/GenBank/DDBJ whole genome shotgun (WGS) entry which is preliminary data.</text>
</comment>
<keyword evidence="4" id="KW-1185">Reference proteome</keyword>
<dbReference type="SUPFAM" id="SSF143503">
    <property type="entry name" value="PUG domain-like"/>
    <property type="match status" value="1"/>
</dbReference>
<dbReference type="Pfam" id="PF22562">
    <property type="entry name" value="UBA_7"/>
    <property type="match status" value="1"/>
</dbReference>
<gene>
    <name evidence="3" type="ORF">K2173_018327</name>
</gene>
<accession>A0AAV8UCR9</accession>
<dbReference type="PANTHER" id="PTHR46713:SF4">
    <property type="entry name" value="UBIQUITIN-ASSOCIATED (UBA)_TS-N DOMAIN PROTEIN"/>
    <property type="match status" value="1"/>
</dbReference>
<dbReference type="Pfam" id="PF09409">
    <property type="entry name" value="PUB"/>
    <property type="match status" value="1"/>
</dbReference>
<organism evidence="3 4">
    <name type="scientific">Erythroxylum novogranatense</name>
    <dbReference type="NCBI Taxonomy" id="1862640"/>
    <lineage>
        <taxon>Eukaryota</taxon>
        <taxon>Viridiplantae</taxon>
        <taxon>Streptophyta</taxon>
        <taxon>Embryophyta</taxon>
        <taxon>Tracheophyta</taxon>
        <taxon>Spermatophyta</taxon>
        <taxon>Magnoliopsida</taxon>
        <taxon>eudicotyledons</taxon>
        <taxon>Gunneridae</taxon>
        <taxon>Pentapetalae</taxon>
        <taxon>rosids</taxon>
        <taxon>fabids</taxon>
        <taxon>Malpighiales</taxon>
        <taxon>Erythroxylaceae</taxon>
        <taxon>Erythroxylum</taxon>
    </lineage>
</organism>
<dbReference type="InterPro" id="IPR018997">
    <property type="entry name" value="PUB_domain"/>
</dbReference>
<feature type="compositionally biased region" description="Basic and acidic residues" evidence="1">
    <location>
        <begin position="137"/>
        <end position="149"/>
    </location>
</feature>
<dbReference type="SMART" id="SM00165">
    <property type="entry name" value="UBA"/>
    <property type="match status" value="1"/>
</dbReference>
<dbReference type="Gene3D" id="1.20.58.2190">
    <property type="match status" value="1"/>
</dbReference>
<dbReference type="AlphaFoldDB" id="A0AAV8UCR9"/>
<dbReference type="SMART" id="SM00580">
    <property type="entry name" value="PUG"/>
    <property type="match status" value="1"/>
</dbReference>
<evidence type="ECO:0000256" key="1">
    <source>
        <dbReference type="SAM" id="MobiDB-lite"/>
    </source>
</evidence>
<dbReference type="EMBL" id="JAIWQS010000008">
    <property type="protein sequence ID" value="KAJ8899353.1"/>
    <property type="molecule type" value="Genomic_DNA"/>
</dbReference>
<proteinExistence type="predicted"/>
<evidence type="ECO:0000313" key="3">
    <source>
        <dbReference type="EMBL" id="KAJ8899353.1"/>
    </source>
</evidence>
<reference evidence="3 4" key="1">
    <citation type="submission" date="2021-09" db="EMBL/GenBank/DDBJ databases">
        <title>Genomic insights and catalytic innovation underlie evolution of tropane alkaloids biosynthesis.</title>
        <authorList>
            <person name="Wang Y.-J."/>
            <person name="Tian T."/>
            <person name="Huang J.-P."/>
            <person name="Huang S.-X."/>
        </authorList>
    </citation>
    <scope>NUCLEOTIDE SEQUENCE [LARGE SCALE GENOMIC DNA]</scope>
    <source>
        <strain evidence="3">KIB-2018</strain>
        <tissue evidence="3">Leaf</tissue>
    </source>
</reference>
<sequence>MPPQEEMDVFEVKKQMLEELEDMGFPEARAARALHHSGNVSIEAAVNWLIDHENDPDIDQMPLIAVNIDIQSPQPLHTTEEMKIKEKDFTDEACRKTEEEKRLEREREKERIQAGNELLEAKRIAEDNERKRHLSSRKAEKEEEKRARERIRQKLEADKAERRRMLGLPPLSYMDSETSRPVMKEIKKSLPAISATKPDQLRECLRSLKRKQKNDNEAVQRAFQALLIYIRNVAMNPDNEKYRKIRIGNPFFQDRIGKLKLGIEFLELCGFEKIEGGKFLFLPREKVDMAVLSTAGSELKSAITNPFFGLLSKG</sequence>
<dbReference type="InterPro" id="IPR015940">
    <property type="entry name" value="UBA"/>
</dbReference>
<feature type="region of interest" description="Disordered" evidence="1">
    <location>
        <begin position="128"/>
        <end position="149"/>
    </location>
</feature>
<dbReference type="PROSITE" id="PS50030">
    <property type="entry name" value="UBA"/>
    <property type="match status" value="1"/>
</dbReference>
<dbReference type="SUPFAM" id="SSF46934">
    <property type="entry name" value="UBA-like"/>
    <property type="match status" value="1"/>
</dbReference>
<protein>
    <recommendedName>
        <fullName evidence="2">UBA domain-containing protein</fullName>
    </recommendedName>
</protein>
<dbReference type="CDD" id="cd14290">
    <property type="entry name" value="UBA_PUB_plant"/>
    <property type="match status" value="1"/>
</dbReference>
<dbReference type="InterPro" id="IPR036339">
    <property type="entry name" value="PUB-like_dom_sf"/>
</dbReference>
<dbReference type="Proteomes" id="UP001159364">
    <property type="component" value="Linkage Group LG08"/>
</dbReference>
<name>A0AAV8UCR9_9ROSI</name>
<feature type="domain" description="UBA" evidence="2">
    <location>
        <begin position="11"/>
        <end position="52"/>
    </location>
</feature>
<dbReference type="Gene3D" id="1.10.8.10">
    <property type="entry name" value="DNA helicase RuvA subunit, C-terminal domain"/>
    <property type="match status" value="1"/>
</dbReference>